<reference evidence="1" key="1">
    <citation type="submission" date="2021-06" db="EMBL/GenBank/DDBJ databases">
        <title>New haloarchaea isolates fom saline soil.</title>
        <authorList>
            <person name="Duran-Viseras A."/>
            <person name="Sanchez-Porro C.S."/>
            <person name="Ventosa A."/>
        </authorList>
    </citation>
    <scope>NUCLEOTIDE SEQUENCE</scope>
    <source>
        <strain evidence="1">JCM 18369</strain>
    </source>
</reference>
<gene>
    <name evidence="1" type="ORF">KTS37_01450</name>
</gene>
<organism evidence="1 2">
    <name type="scientific">Haloarcula salina</name>
    <dbReference type="NCBI Taxonomy" id="1429914"/>
    <lineage>
        <taxon>Archaea</taxon>
        <taxon>Methanobacteriati</taxon>
        <taxon>Methanobacteriota</taxon>
        <taxon>Stenosarchaea group</taxon>
        <taxon>Halobacteria</taxon>
        <taxon>Halobacteriales</taxon>
        <taxon>Haloarculaceae</taxon>
        <taxon>Haloarcula</taxon>
    </lineage>
</organism>
<keyword evidence="2" id="KW-1185">Reference proteome</keyword>
<proteinExistence type="predicted"/>
<dbReference type="EMBL" id="JAHQXE010000001">
    <property type="protein sequence ID" value="MBV0900441.1"/>
    <property type="molecule type" value="Genomic_DNA"/>
</dbReference>
<comment type="caution">
    <text evidence="1">The sequence shown here is derived from an EMBL/GenBank/DDBJ whole genome shotgun (WGS) entry which is preliminary data.</text>
</comment>
<dbReference type="RefSeq" id="WP_162412260.1">
    <property type="nucleotide sequence ID" value="NZ_JAHQXE010000001.1"/>
</dbReference>
<accession>A0AA41FXJ5</accession>
<protein>
    <submittedName>
        <fullName evidence="1">Uncharacterized protein</fullName>
    </submittedName>
</protein>
<evidence type="ECO:0000313" key="2">
    <source>
        <dbReference type="Proteomes" id="UP001166304"/>
    </source>
</evidence>
<evidence type="ECO:0000313" key="1">
    <source>
        <dbReference type="EMBL" id="MBV0900441.1"/>
    </source>
</evidence>
<dbReference type="AlphaFoldDB" id="A0AA41FXJ5"/>
<sequence length="100" mass="11464">MTDHQSRLERTRGVRYVADPTSIPVFRSVERIWHFPSGDVLLTLAERRDCLLPNVDRVDVRASEIEWVGSAVALSTDTAVRVTEQQGRSIIKEFDRKIEI</sequence>
<name>A0AA41FXJ5_9EURY</name>
<dbReference type="Proteomes" id="UP001166304">
    <property type="component" value="Unassembled WGS sequence"/>
</dbReference>